<sequence length="215" mass="24542">MPIPNHVLRFLFFLLVRVLVIFMLGLNIKRRNLLPKDGPAIVIANHNSHLDTLVLISLFPLKLLPRIRPIAAADYFLRNPVFAWFSTRVIGIIPIQRGSAQKGFDPLAPCYEALDQDMILVLFPEGSRGEPERLSRFKKGVAWLVERYPTVPVTPVLLYGLGKALPKNDFVLVPFFCDVLVGENMYFNADKHQFMALLTDRFAQLTDEGHFPDWE</sequence>
<keyword evidence="2 6" id="KW-0808">Transferase</keyword>
<dbReference type="STRING" id="51642.NSMM_60007"/>
<accession>A0A1G5SH40</accession>
<dbReference type="InterPro" id="IPR002123">
    <property type="entry name" value="Plipid/glycerol_acylTrfase"/>
</dbReference>
<gene>
    <name evidence="6" type="ORF">NSMM_60007</name>
</gene>
<dbReference type="CDD" id="cd07989">
    <property type="entry name" value="LPLAT_AGPAT-like"/>
    <property type="match status" value="1"/>
</dbReference>
<keyword evidence="7" id="KW-1185">Reference proteome</keyword>
<dbReference type="PANTHER" id="PTHR10434:SF11">
    <property type="entry name" value="1-ACYL-SN-GLYCEROL-3-PHOSPHATE ACYLTRANSFERASE"/>
    <property type="match status" value="1"/>
</dbReference>
<evidence type="ECO:0000313" key="7">
    <source>
        <dbReference type="Proteomes" id="UP000198729"/>
    </source>
</evidence>
<evidence type="ECO:0000256" key="1">
    <source>
        <dbReference type="ARBA" id="ARBA00005189"/>
    </source>
</evidence>
<evidence type="ECO:0000256" key="2">
    <source>
        <dbReference type="ARBA" id="ARBA00022679"/>
    </source>
</evidence>
<evidence type="ECO:0000313" key="6">
    <source>
        <dbReference type="EMBL" id="SCZ86525.1"/>
    </source>
</evidence>
<keyword evidence="4" id="KW-0812">Transmembrane</keyword>
<dbReference type="GO" id="GO:0003841">
    <property type="term" value="F:1-acylglycerol-3-phosphate O-acyltransferase activity"/>
    <property type="evidence" value="ECO:0007669"/>
    <property type="project" value="TreeGrafter"/>
</dbReference>
<evidence type="ECO:0000256" key="4">
    <source>
        <dbReference type="SAM" id="Phobius"/>
    </source>
</evidence>
<evidence type="ECO:0000259" key="5">
    <source>
        <dbReference type="SMART" id="SM00563"/>
    </source>
</evidence>
<keyword evidence="4" id="KW-1133">Transmembrane helix</keyword>
<dbReference type="Proteomes" id="UP000198729">
    <property type="component" value="Unassembled WGS sequence"/>
</dbReference>
<evidence type="ECO:0000256" key="3">
    <source>
        <dbReference type="ARBA" id="ARBA00023315"/>
    </source>
</evidence>
<dbReference type="SUPFAM" id="SSF69593">
    <property type="entry name" value="Glycerol-3-phosphate (1)-acyltransferase"/>
    <property type="match status" value="1"/>
</dbReference>
<dbReference type="PANTHER" id="PTHR10434">
    <property type="entry name" value="1-ACYL-SN-GLYCEROL-3-PHOSPHATE ACYLTRANSFERASE"/>
    <property type="match status" value="1"/>
</dbReference>
<name>A0A1G5SH40_9PROT</name>
<keyword evidence="3 6" id="KW-0012">Acyltransferase</keyword>
<reference evidence="6 7" key="1">
    <citation type="submission" date="2016-10" db="EMBL/GenBank/DDBJ databases">
        <authorList>
            <person name="de Groot N.N."/>
        </authorList>
    </citation>
    <scope>NUCLEOTIDE SEQUENCE [LARGE SCALE GENOMIC DNA]</scope>
    <source>
        <strain evidence="6">1</strain>
    </source>
</reference>
<feature type="transmembrane region" description="Helical" evidence="4">
    <location>
        <begin position="6"/>
        <end position="26"/>
    </location>
</feature>
<protein>
    <submittedName>
        <fullName evidence="6">Glycerol acyltransferase</fullName>
    </submittedName>
</protein>
<dbReference type="OrthoDB" id="9808424at2"/>
<dbReference type="EMBL" id="FMWO01000069">
    <property type="protein sequence ID" value="SCZ86525.1"/>
    <property type="molecule type" value="Genomic_DNA"/>
</dbReference>
<dbReference type="Pfam" id="PF01553">
    <property type="entry name" value="Acyltransferase"/>
    <property type="match status" value="1"/>
</dbReference>
<comment type="pathway">
    <text evidence="1">Lipid metabolism.</text>
</comment>
<organism evidence="6 7">
    <name type="scientific">Nitrosomonas mobilis</name>
    <dbReference type="NCBI Taxonomy" id="51642"/>
    <lineage>
        <taxon>Bacteria</taxon>
        <taxon>Pseudomonadati</taxon>
        <taxon>Pseudomonadota</taxon>
        <taxon>Betaproteobacteria</taxon>
        <taxon>Nitrosomonadales</taxon>
        <taxon>Nitrosomonadaceae</taxon>
        <taxon>Nitrosomonas</taxon>
    </lineage>
</organism>
<dbReference type="AlphaFoldDB" id="A0A1G5SH40"/>
<dbReference type="SMART" id="SM00563">
    <property type="entry name" value="PlsC"/>
    <property type="match status" value="1"/>
</dbReference>
<proteinExistence type="predicted"/>
<dbReference type="GO" id="GO:0006654">
    <property type="term" value="P:phosphatidic acid biosynthetic process"/>
    <property type="evidence" value="ECO:0007669"/>
    <property type="project" value="TreeGrafter"/>
</dbReference>
<dbReference type="RefSeq" id="WP_090287602.1">
    <property type="nucleotide sequence ID" value="NZ_FMWO01000069.1"/>
</dbReference>
<feature type="domain" description="Phospholipid/glycerol acyltransferase" evidence="5">
    <location>
        <begin position="40"/>
        <end position="161"/>
    </location>
</feature>
<keyword evidence="4" id="KW-0472">Membrane</keyword>